<dbReference type="PANTHER" id="PTHR30419">
    <property type="entry name" value="HTH-TYPE TRANSCRIPTIONAL REGULATOR YBHD"/>
    <property type="match status" value="1"/>
</dbReference>
<dbReference type="CDD" id="cd08421">
    <property type="entry name" value="PBP2_LTTR_like_1"/>
    <property type="match status" value="1"/>
</dbReference>
<evidence type="ECO:0000256" key="3">
    <source>
        <dbReference type="ARBA" id="ARBA00023125"/>
    </source>
</evidence>
<dbReference type="Pfam" id="PF00126">
    <property type="entry name" value="HTH_1"/>
    <property type="match status" value="1"/>
</dbReference>
<dbReference type="InterPro" id="IPR000847">
    <property type="entry name" value="LysR_HTH_N"/>
</dbReference>
<dbReference type="AlphaFoldDB" id="A0A6B2R1E6"/>
<keyword evidence="3" id="KW-0238">DNA-binding</keyword>
<name>A0A6B2R1E6_9BURK</name>
<dbReference type="RefSeq" id="WP_163654622.1">
    <property type="nucleotide sequence ID" value="NZ_JAAGRN010000005.1"/>
</dbReference>
<organism evidence="6">
    <name type="scientific">Sheuella amnicola</name>
    <dbReference type="NCBI Taxonomy" id="2707330"/>
    <lineage>
        <taxon>Bacteria</taxon>
        <taxon>Pseudomonadati</taxon>
        <taxon>Pseudomonadota</taxon>
        <taxon>Betaproteobacteria</taxon>
        <taxon>Burkholderiales</taxon>
        <taxon>Alcaligenaceae</taxon>
        <taxon>Sheuella</taxon>
    </lineage>
</organism>
<dbReference type="GO" id="GO:0003677">
    <property type="term" value="F:DNA binding"/>
    <property type="evidence" value="ECO:0007669"/>
    <property type="project" value="UniProtKB-KW"/>
</dbReference>
<dbReference type="PROSITE" id="PS50931">
    <property type="entry name" value="HTH_LYSR"/>
    <property type="match status" value="1"/>
</dbReference>
<protein>
    <submittedName>
        <fullName evidence="6">LysR family transcriptional regulator</fullName>
    </submittedName>
</protein>
<keyword evidence="4" id="KW-0804">Transcription</keyword>
<dbReference type="GO" id="GO:0005829">
    <property type="term" value="C:cytosol"/>
    <property type="evidence" value="ECO:0007669"/>
    <property type="project" value="TreeGrafter"/>
</dbReference>
<sequence length="298" mass="32560">MSRLDPTSLKLFISVVEEKTIGAAAAREHIAAAAVSKRLSDIEQALGTPLLRRTNRGVEPTDAGLALLALARNALHELDQIPAQMQSYSSGTRGLVRVCASMSSITQFLPGDIQTFLTTHEGVQVNLDEKISSLVIQSVQENAADIGIYTNVQDTKGLEIYPYRTDHLVLIMPKGHPLGTRKAWAFNDTLQHDYVGWQTGSAINQQLTNAAAAARQDWRLKIRVSSFDALCMMVSSGLGVGVLPEAVARRNANNLNIEIRQLTDPWATREFKICVRSISALTTAAKMMVDHLTQIGSR</sequence>
<dbReference type="InterPro" id="IPR005119">
    <property type="entry name" value="LysR_subst-bd"/>
</dbReference>
<evidence type="ECO:0000256" key="1">
    <source>
        <dbReference type="ARBA" id="ARBA00009437"/>
    </source>
</evidence>
<dbReference type="Gene3D" id="1.10.10.10">
    <property type="entry name" value="Winged helix-like DNA-binding domain superfamily/Winged helix DNA-binding domain"/>
    <property type="match status" value="1"/>
</dbReference>
<proteinExistence type="inferred from homology"/>
<evidence type="ECO:0000313" key="6">
    <source>
        <dbReference type="EMBL" id="NDY83454.1"/>
    </source>
</evidence>
<dbReference type="SUPFAM" id="SSF53850">
    <property type="entry name" value="Periplasmic binding protein-like II"/>
    <property type="match status" value="1"/>
</dbReference>
<dbReference type="InterPro" id="IPR036388">
    <property type="entry name" value="WH-like_DNA-bd_sf"/>
</dbReference>
<reference evidence="6" key="1">
    <citation type="submission" date="2020-02" db="EMBL/GenBank/DDBJ databases">
        <authorList>
            <person name="Chen W.-M."/>
        </authorList>
    </citation>
    <scope>NUCLEOTIDE SEQUENCE</scope>
    <source>
        <strain evidence="6">NBD-18</strain>
    </source>
</reference>
<dbReference type="SUPFAM" id="SSF46785">
    <property type="entry name" value="Winged helix' DNA-binding domain"/>
    <property type="match status" value="1"/>
</dbReference>
<gene>
    <name evidence="6" type="ORF">G3I67_09445</name>
</gene>
<evidence type="ECO:0000256" key="2">
    <source>
        <dbReference type="ARBA" id="ARBA00023015"/>
    </source>
</evidence>
<evidence type="ECO:0000259" key="5">
    <source>
        <dbReference type="PROSITE" id="PS50931"/>
    </source>
</evidence>
<dbReference type="EMBL" id="JAAGRN010000005">
    <property type="protein sequence ID" value="NDY83454.1"/>
    <property type="molecule type" value="Genomic_DNA"/>
</dbReference>
<dbReference type="Gene3D" id="3.40.190.290">
    <property type="match status" value="1"/>
</dbReference>
<dbReference type="GO" id="GO:0003700">
    <property type="term" value="F:DNA-binding transcription factor activity"/>
    <property type="evidence" value="ECO:0007669"/>
    <property type="project" value="InterPro"/>
</dbReference>
<comment type="similarity">
    <text evidence="1">Belongs to the LysR transcriptional regulatory family.</text>
</comment>
<keyword evidence="2" id="KW-0805">Transcription regulation</keyword>
<dbReference type="Pfam" id="PF03466">
    <property type="entry name" value="LysR_substrate"/>
    <property type="match status" value="1"/>
</dbReference>
<accession>A0A6B2R1E6</accession>
<comment type="caution">
    <text evidence="6">The sequence shown here is derived from an EMBL/GenBank/DDBJ whole genome shotgun (WGS) entry which is preliminary data.</text>
</comment>
<dbReference type="InterPro" id="IPR036390">
    <property type="entry name" value="WH_DNA-bd_sf"/>
</dbReference>
<evidence type="ECO:0000256" key="4">
    <source>
        <dbReference type="ARBA" id="ARBA00023163"/>
    </source>
</evidence>
<feature type="domain" description="HTH lysR-type" evidence="5">
    <location>
        <begin position="4"/>
        <end position="61"/>
    </location>
</feature>
<dbReference type="InterPro" id="IPR050950">
    <property type="entry name" value="HTH-type_LysR_regulators"/>
</dbReference>
<dbReference type="PANTHER" id="PTHR30419:SF2">
    <property type="entry name" value="LYSR FAMILY TRANSCRIPTIONAL REGULATOR"/>
    <property type="match status" value="1"/>
</dbReference>